<dbReference type="InterPro" id="IPR051460">
    <property type="entry name" value="HdrC_iron-sulfur_subunit"/>
</dbReference>
<keyword evidence="3" id="KW-0560">Oxidoreductase</keyword>
<keyword evidence="6" id="KW-1133">Transmembrane helix</keyword>
<evidence type="ECO:0000256" key="6">
    <source>
        <dbReference type="SAM" id="Phobius"/>
    </source>
</evidence>
<keyword evidence="6" id="KW-0472">Membrane</keyword>
<feature type="transmembrane region" description="Helical" evidence="6">
    <location>
        <begin position="176"/>
        <end position="193"/>
    </location>
</feature>
<dbReference type="InterPro" id="IPR017896">
    <property type="entry name" value="4Fe4S_Fe-S-bd"/>
</dbReference>
<keyword evidence="4" id="KW-0408">Iron</keyword>
<keyword evidence="9" id="KW-1185">Reference proteome</keyword>
<gene>
    <name evidence="8" type="ORF">C7437_11314</name>
</gene>
<keyword evidence="1" id="KW-0004">4Fe-4S</keyword>
<comment type="caution">
    <text evidence="8">The sequence shown here is derived from an EMBL/GenBank/DDBJ whole genome shotgun (WGS) entry which is preliminary data.</text>
</comment>
<dbReference type="OrthoDB" id="9794954at2"/>
<reference evidence="8 9" key="1">
    <citation type="submission" date="2018-06" db="EMBL/GenBank/DDBJ databases">
        <title>Genomic Encyclopedia of Type Strains, Phase IV (KMG-IV): sequencing the most valuable type-strain genomes for metagenomic binning, comparative biology and taxonomic classification.</title>
        <authorList>
            <person name="Goeker M."/>
        </authorList>
    </citation>
    <scope>NUCLEOTIDE SEQUENCE [LARGE SCALE GENOMIC DNA]</scope>
    <source>
        <strain evidence="8 9">DSM 5</strain>
    </source>
</reference>
<feature type="transmembrane region" description="Helical" evidence="6">
    <location>
        <begin position="200"/>
        <end position="220"/>
    </location>
</feature>
<evidence type="ECO:0000256" key="3">
    <source>
        <dbReference type="ARBA" id="ARBA00023002"/>
    </source>
</evidence>
<dbReference type="Pfam" id="PF13183">
    <property type="entry name" value="Fer4_8"/>
    <property type="match status" value="1"/>
</dbReference>
<dbReference type="AlphaFoldDB" id="A0A2W7MB56"/>
<evidence type="ECO:0000256" key="2">
    <source>
        <dbReference type="ARBA" id="ARBA00022723"/>
    </source>
</evidence>
<dbReference type="Gene3D" id="1.20.950.20">
    <property type="entry name" value="Transmembrane di-heme cytochromes, Chain C"/>
    <property type="match status" value="1"/>
</dbReference>
<evidence type="ECO:0000256" key="1">
    <source>
        <dbReference type="ARBA" id="ARBA00022485"/>
    </source>
</evidence>
<dbReference type="EMBL" id="QKZI01000013">
    <property type="protein sequence ID" value="PZX02339.1"/>
    <property type="molecule type" value="Genomic_DNA"/>
</dbReference>
<dbReference type="InterPro" id="IPR036197">
    <property type="entry name" value="NarG-like_sf"/>
</dbReference>
<feature type="transmembrane region" description="Helical" evidence="6">
    <location>
        <begin position="114"/>
        <end position="132"/>
    </location>
</feature>
<dbReference type="PANTHER" id="PTHR43255">
    <property type="entry name" value="IRON-SULFUR-BINDING OXIDOREDUCTASE FADF-RELATED-RELATED"/>
    <property type="match status" value="1"/>
</dbReference>
<dbReference type="InterPro" id="IPR004017">
    <property type="entry name" value="Cys_rich_dom"/>
</dbReference>
<feature type="transmembrane region" description="Helical" evidence="6">
    <location>
        <begin position="69"/>
        <end position="94"/>
    </location>
</feature>
<evidence type="ECO:0000313" key="8">
    <source>
        <dbReference type="EMBL" id="PZX02339.1"/>
    </source>
</evidence>
<dbReference type="InterPro" id="IPR009051">
    <property type="entry name" value="Helical_ferredxn"/>
</dbReference>
<dbReference type="Pfam" id="PF02754">
    <property type="entry name" value="CCG"/>
    <property type="match status" value="2"/>
</dbReference>
<keyword evidence="5" id="KW-0411">Iron-sulfur</keyword>
<protein>
    <submittedName>
        <fullName evidence="8">Fe-S oxidoreductase</fullName>
    </submittedName>
</protein>
<dbReference type="GO" id="GO:0051539">
    <property type="term" value="F:4 iron, 4 sulfur cluster binding"/>
    <property type="evidence" value="ECO:0007669"/>
    <property type="project" value="UniProtKB-KW"/>
</dbReference>
<dbReference type="SUPFAM" id="SSF46548">
    <property type="entry name" value="alpha-helical ferredoxin"/>
    <property type="match status" value="1"/>
</dbReference>
<dbReference type="PROSITE" id="PS51379">
    <property type="entry name" value="4FE4S_FER_2"/>
    <property type="match status" value="1"/>
</dbReference>
<feature type="transmembrane region" description="Helical" evidence="6">
    <location>
        <begin position="6"/>
        <end position="26"/>
    </location>
</feature>
<evidence type="ECO:0000313" key="9">
    <source>
        <dbReference type="Proteomes" id="UP000248646"/>
    </source>
</evidence>
<dbReference type="Proteomes" id="UP000248646">
    <property type="component" value="Unassembled WGS sequence"/>
</dbReference>
<evidence type="ECO:0000256" key="5">
    <source>
        <dbReference type="ARBA" id="ARBA00023014"/>
    </source>
</evidence>
<organism evidence="8 9">
    <name type="scientific">Psychrobacillus insolitus</name>
    <dbReference type="NCBI Taxonomy" id="1461"/>
    <lineage>
        <taxon>Bacteria</taxon>
        <taxon>Bacillati</taxon>
        <taxon>Bacillota</taxon>
        <taxon>Bacilli</taxon>
        <taxon>Bacillales</taxon>
        <taxon>Bacillaceae</taxon>
        <taxon>Psychrobacillus</taxon>
    </lineage>
</organism>
<dbReference type="Gene3D" id="1.10.1060.10">
    <property type="entry name" value="Alpha-helical ferredoxin"/>
    <property type="match status" value="1"/>
</dbReference>
<dbReference type="PANTHER" id="PTHR43255:SF1">
    <property type="entry name" value="IRON-SULFUR-BINDING OXIDOREDUCTASE FADF-RELATED"/>
    <property type="match status" value="1"/>
</dbReference>
<evidence type="ECO:0000256" key="4">
    <source>
        <dbReference type="ARBA" id="ARBA00023004"/>
    </source>
</evidence>
<evidence type="ECO:0000259" key="7">
    <source>
        <dbReference type="PROSITE" id="PS51379"/>
    </source>
</evidence>
<dbReference type="InterPro" id="IPR017900">
    <property type="entry name" value="4Fe4S_Fe_S_CS"/>
</dbReference>
<dbReference type="SUPFAM" id="SSF103501">
    <property type="entry name" value="Respiratory nitrate reductase 1 gamma chain"/>
    <property type="match status" value="1"/>
</dbReference>
<accession>A0A2W7MB56</accession>
<dbReference type="RefSeq" id="WP_111440955.1">
    <property type="nucleotide sequence ID" value="NZ_QKZI01000013.1"/>
</dbReference>
<name>A0A2W7MB56_9BACI</name>
<feature type="transmembrane region" description="Helical" evidence="6">
    <location>
        <begin position="144"/>
        <end position="164"/>
    </location>
</feature>
<sequence>MLLYVNLAATLAVTAYALYLFFQVVYSRYLFVKLGKKSTDAPNLSERINSLLVNGFGQKKLFKDKKSGVMHFILFYTFFILQMGLLEIIIKGFVTGFEYPLGAFHKYFSFMQEWTVFLMLCAVLYAGYRRYVEKLKRLQSQRDVKAAVVIIALSVLTTSILLTLGFESIMLERELNFVYAPFSSIVATIFAGLGTTFVTVLFYIFWWVHLLTVLGFMVFMPQSKQSHELFALFNLFFKKVGPVGRLRKVDFEDEEAEEFGVGKIEDFTQHQLIDLYACAECGRCTNMCPASGTGKTLSPMNLIVKLRNHLTEKGSLITSRTPWVPAFVFSDTKADQFALPMSGPGQAEIAATIEMPNLIGDVITEEEIWACTTCRNCEDQCPVMNEHVDKIIDLRRYLVMTQGEMPVEATRYFQNIERQGNPWGTNRNERVKWREGMEEIIKTVDEVEEFDVLFWVGSMGSFDIRNQKIARSFTRLLDKAGVKFAILGNQEGNSGDTARRMGNEYLFQELCMQNIETFQSYNVRKIVTTDPHAFNTFKNEYPEFGLKAEVFHHTQLLADLLQEGKLKPTKKVDEKIAYHDSCYIGRYNDIYESPRDILRAIPGIEILEMERNRENSLCCGAGGGRMWMEEREGTRMNIARTEMALETNPTVIGSNCPYCLTMISDGTKAKEVEEQVQTLDIAEIIEKSIEF</sequence>
<proteinExistence type="predicted"/>
<dbReference type="GO" id="GO:0005886">
    <property type="term" value="C:plasma membrane"/>
    <property type="evidence" value="ECO:0007669"/>
    <property type="project" value="TreeGrafter"/>
</dbReference>
<feature type="domain" description="4Fe-4S ferredoxin-type" evidence="7">
    <location>
        <begin position="269"/>
        <end position="298"/>
    </location>
</feature>
<dbReference type="GO" id="GO:0016491">
    <property type="term" value="F:oxidoreductase activity"/>
    <property type="evidence" value="ECO:0007669"/>
    <property type="project" value="UniProtKB-KW"/>
</dbReference>
<keyword evidence="2" id="KW-0479">Metal-binding</keyword>
<keyword evidence="6" id="KW-0812">Transmembrane</keyword>
<dbReference type="GO" id="GO:0046872">
    <property type="term" value="F:metal ion binding"/>
    <property type="evidence" value="ECO:0007669"/>
    <property type="project" value="UniProtKB-KW"/>
</dbReference>
<dbReference type="PROSITE" id="PS00198">
    <property type="entry name" value="4FE4S_FER_1"/>
    <property type="match status" value="1"/>
</dbReference>